<dbReference type="InterPro" id="IPR039426">
    <property type="entry name" value="TonB-dep_rcpt-like"/>
</dbReference>
<dbReference type="SUPFAM" id="SSF56935">
    <property type="entry name" value="Porins"/>
    <property type="match status" value="1"/>
</dbReference>
<evidence type="ECO:0000256" key="2">
    <source>
        <dbReference type="ARBA" id="ARBA00009810"/>
    </source>
</evidence>
<keyword evidence="9 10" id="KW-0998">Cell outer membrane</keyword>
<evidence type="ECO:0000256" key="5">
    <source>
        <dbReference type="ARBA" id="ARBA00022692"/>
    </source>
</evidence>
<feature type="chain" id="PRO_5004770190" evidence="12">
    <location>
        <begin position="24"/>
        <end position="661"/>
    </location>
</feature>
<dbReference type="GO" id="GO:0009279">
    <property type="term" value="C:cell outer membrane"/>
    <property type="evidence" value="ECO:0007669"/>
    <property type="project" value="UniProtKB-SubCell"/>
</dbReference>
<accession>V8GBE1</accession>
<dbReference type="InterPro" id="IPR000531">
    <property type="entry name" value="Beta-barrel_TonB"/>
</dbReference>
<comment type="subcellular location">
    <subcellularLocation>
        <location evidence="1 10">Cell outer membrane</location>
        <topology evidence="1 10">Multi-pass membrane protein</topology>
    </subcellularLocation>
</comment>
<reference evidence="15 16" key="1">
    <citation type="submission" date="2013-11" db="EMBL/GenBank/DDBJ databases">
        <title>Genomic analysis of Pelistega sp. HM-7.</title>
        <authorList>
            <person name="Kumbhare S.V."/>
            <person name="Shetty S.A."/>
            <person name="Sharma O."/>
            <person name="Dhotre D.P."/>
        </authorList>
    </citation>
    <scope>NUCLEOTIDE SEQUENCE [LARGE SCALE GENOMIC DNA]</scope>
    <source>
        <strain evidence="15 16">HM-7</strain>
    </source>
</reference>
<dbReference type="PATRIC" id="fig|1414851.3.peg.97"/>
<dbReference type="PANTHER" id="PTHR30069">
    <property type="entry name" value="TONB-DEPENDENT OUTER MEMBRANE RECEPTOR"/>
    <property type="match status" value="1"/>
</dbReference>
<organism evidence="15 16">
    <name type="scientific">Pelistega indica</name>
    <dbReference type="NCBI Taxonomy" id="1414851"/>
    <lineage>
        <taxon>Bacteria</taxon>
        <taxon>Pseudomonadati</taxon>
        <taxon>Pseudomonadota</taxon>
        <taxon>Betaproteobacteria</taxon>
        <taxon>Burkholderiales</taxon>
        <taxon>Alcaligenaceae</taxon>
        <taxon>Pelistega</taxon>
    </lineage>
</organism>
<evidence type="ECO:0000256" key="7">
    <source>
        <dbReference type="ARBA" id="ARBA00023136"/>
    </source>
</evidence>
<proteinExistence type="inferred from homology"/>
<comment type="caution">
    <text evidence="15">The sequence shown here is derived from an EMBL/GenBank/DDBJ whole genome shotgun (WGS) entry which is preliminary data.</text>
</comment>
<sequence length="661" mass="72872">MVKYDKFKVLSLILLLANGFAYAQESKENTEQVTTLSTIQAGYFEGAKSQTNVVELRGIEKSTATDLRGILAAEPAINFGGGNSTSQWYSIRGMGQDQIDVKVDNTYSDTQIFHHQGRFLFDPALVKIIDVQKGTGSASAGLGATSGAIVATTVDAADLLRDGQNIGVKVNTGYSSNKGANAGGAVYGRFGKVDALFATNFVREEDYKDGSGYKVNASGIHQRGVLAKIGLNFNENHRLAFSYRQEKSWGVRNLREEFDFALADNPSNNRPSYRVLDQETFNLEYHGKKIGFIDHLDANVYQLNNRRLQDGGNSITKAETTGANFNFNTQIFGKHWLKYGLNYRRQTGEAPTVARFATGTHGKDEIGAYLEGIWNFDPITLTTGLRYDHFDYKGTIGQSVSDGAWSPSIGLIWDATHDLSFNMSYNIATRSPRLFDVALVSTGRGGAQYIAAGNGLKAERSRNFEVGFDYRFNDQFSAHGSYFVQKITNLTEFETSRYRGAALQTAINGGELKNRGYELGLAYKYAGLQARVGVAYSKPEQNGSLADIVQTAIPMGRTWTASLSYTFENPSLELGWQGRFVQRSEGQASRGSGGAEVQPRPGYGVSDIYLNWQPTGKDDINVNVSVNNVFNKYYKPHSQRTGINALPAAGRDYRLNISYRY</sequence>
<keyword evidence="8 15" id="KW-0675">Receptor</keyword>
<dbReference type="InterPro" id="IPR012910">
    <property type="entry name" value="Plug_dom"/>
</dbReference>
<name>V8GBE1_9BURK</name>
<evidence type="ECO:0000256" key="4">
    <source>
        <dbReference type="ARBA" id="ARBA00022452"/>
    </source>
</evidence>
<protein>
    <submittedName>
        <fullName evidence="15">TonB-dependent receptor</fullName>
    </submittedName>
</protein>
<evidence type="ECO:0000313" key="16">
    <source>
        <dbReference type="Proteomes" id="UP000018766"/>
    </source>
</evidence>
<evidence type="ECO:0000256" key="3">
    <source>
        <dbReference type="ARBA" id="ARBA00022448"/>
    </source>
</evidence>
<dbReference type="PROSITE" id="PS52016">
    <property type="entry name" value="TONB_DEPENDENT_REC_3"/>
    <property type="match status" value="1"/>
</dbReference>
<evidence type="ECO:0000256" key="10">
    <source>
        <dbReference type="PROSITE-ProRule" id="PRU01360"/>
    </source>
</evidence>
<dbReference type="OrthoDB" id="9790771at2"/>
<keyword evidence="3 10" id="KW-0813">Transport</keyword>
<dbReference type="InterPro" id="IPR037066">
    <property type="entry name" value="Plug_dom_sf"/>
</dbReference>
<dbReference type="Pfam" id="PF00593">
    <property type="entry name" value="TonB_dep_Rec_b-barrel"/>
    <property type="match status" value="1"/>
</dbReference>
<dbReference type="AlphaFoldDB" id="V8GBE1"/>
<keyword evidence="6 11" id="KW-0798">TonB box</keyword>
<keyword evidence="16" id="KW-1185">Reference proteome</keyword>
<comment type="similarity">
    <text evidence="2 10 11">Belongs to the TonB-dependent receptor family.</text>
</comment>
<dbReference type="Pfam" id="PF07715">
    <property type="entry name" value="Plug"/>
    <property type="match status" value="1"/>
</dbReference>
<evidence type="ECO:0000259" key="13">
    <source>
        <dbReference type="Pfam" id="PF00593"/>
    </source>
</evidence>
<evidence type="ECO:0000256" key="1">
    <source>
        <dbReference type="ARBA" id="ARBA00004571"/>
    </source>
</evidence>
<evidence type="ECO:0000256" key="11">
    <source>
        <dbReference type="RuleBase" id="RU003357"/>
    </source>
</evidence>
<evidence type="ECO:0000313" key="15">
    <source>
        <dbReference type="EMBL" id="ETD73067.1"/>
    </source>
</evidence>
<feature type="domain" description="TonB-dependent receptor-like beta-barrel" evidence="13">
    <location>
        <begin position="163"/>
        <end position="629"/>
    </location>
</feature>
<dbReference type="InterPro" id="IPR036942">
    <property type="entry name" value="Beta-barrel_TonB_sf"/>
</dbReference>
<feature type="signal peptide" evidence="12">
    <location>
        <begin position="1"/>
        <end position="23"/>
    </location>
</feature>
<dbReference type="GO" id="GO:0044718">
    <property type="term" value="P:siderophore transmembrane transport"/>
    <property type="evidence" value="ECO:0007669"/>
    <property type="project" value="TreeGrafter"/>
</dbReference>
<evidence type="ECO:0000256" key="6">
    <source>
        <dbReference type="ARBA" id="ARBA00023077"/>
    </source>
</evidence>
<keyword evidence="5 10" id="KW-0812">Transmembrane</keyword>
<evidence type="ECO:0000259" key="14">
    <source>
        <dbReference type="Pfam" id="PF07715"/>
    </source>
</evidence>
<keyword evidence="7 10" id="KW-0472">Membrane</keyword>
<dbReference type="PANTHER" id="PTHR30069:SF41">
    <property type="entry name" value="HEME_HEMOPEXIN UTILIZATION PROTEIN C"/>
    <property type="match status" value="1"/>
</dbReference>
<dbReference type="Gene3D" id="2.170.130.10">
    <property type="entry name" value="TonB-dependent receptor, plug domain"/>
    <property type="match status" value="1"/>
</dbReference>
<evidence type="ECO:0000256" key="12">
    <source>
        <dbReference type="SAM" id="SignalP"/>
    </source>
</evidence>
<dbReference type="Proteomes" id="UP000018766">
    <property type="component" value="Unassembled WGS sequence"/>
</dbReference>
<evidence type="ECO:0000256" key="9">
    <source>
        <dbReference type="ARBA" id="ARBA00023237"/>
    </source>
</evidence>
<keyword evidence="12" id="KW-0732">Signal</keyword>
<dbReference type="GO" id="GO:0015344">
    <property type="term" value="F:siderophore uptake transmembrane transporter activity"/>
    <property type="evidence" value="ECO:0007669"/>
    <property type="project" value="TreeGrafter"/>
</dbReference>
<dbReference type="EMBL" id="AYSV01000003">
    <property type="protein sequence ID" value="ETD73067.1"/>
    <property type="molecule type" value="Genomic_DNA"/>
</dbReference>
<evidence type="ECO:0000256" key="8">
    <source>
        <dbReference type="ARBA" id="ARBA00023170"/>
    </source>
</evidence>
<gene>
    <name evidence="15" type="ORF">V757_00440</name>
</gene>
<dbReference type="Gene3D" id="2.40.170.20">
    <property type="entry name" value="TonB-dependent receptor, beta-barrel domain"/>
    <property type="match status" value="1"/>
</dbReference>
<keyword evidence="4 10" id="KW-1134">Transmembrane beta strand</keyword>
<feature type="domain" description="TonB-dependent receptor plug" evidence="14">
    <location>
        <begin position="49"/>
        <end position="148"/>
    </location>
</feature>